<dbReference type="EMBL" id="AXUP01000166">
    <property type="protein sequence ID" value="ESW39201.1"/>
    <property type="molecule type" value="Genomic_DNA"/>
</dbReference>
<sequence>MSETSEDKSKRKYLSVLEGNEWGYQYSVFYRDPEQSVELLDDMVTFKRYLRRQYSSQPFLFRIQTHIHKEEKVLQAFLTLFTTEKLTGFRDLAGKAFPSPVNTMYQQLTEDKLASKARNIENQKPHDLSKLFGKVGQNRWGILNKPLLVKKEARADGCSTEHSGELDW</sequence>
<gene>
    <name evidence="1" type="ORF">O164_13235</name>
</gene>
<dbReference type="RefSeq" id="WP_023661664.1">
    <property type="nucleotide sequence ID" value="NZ_AXUP01000166.1"/>
</dbReference>
<comment type="caution">
    <text evidence="1">The sequence shown here is derived from an EMBL/GenBank/DDBJ whole genome shotgun (WGS) entry which is preliminary data.</text>
</comment>
<protein>
    <submittedName>
        <fullName evidence="1">Uncharacterized protein</fullName>
    </submittedName>
</protein>
<accession>V7DD96</accession>
<reference evidence="1 2" key="1">
    <citation type="submission" date="2013-10" db="EMBL/GenBank/DDBJ databases">
        <title>Whole Genome Shotgun Sequence of Pseudomonas taiwanensis SJ9.</title>
        <authorList>
            <person name="Hong S.-J."/>
            <person name="Shin J.-H."/>
        </authorList>
    </citation>
    <scope>NUCLEOTIDE SEQUENCE [LARGE SCALE GENOMIC DNA]</scope>
    <source>
        <strain evidence="1 2">SJ9</strain>
    </source>
</reference>
<dbReference type="PATRIC" id="fig|1388762.3.peg.2648"/>
<evidence type="ECO:0000313" key="1">
    <source>
        <dbReference type="EMBL" id="ESW39201.1"/>
    </source>
</evidence>
<organism evidence="1 2">
    <name type="scientific">Pseudomonas taiwanensis SJ9</name>
    <dbReference type="NCBI Taxonomy" id="1388762"/>
    <lineage>
        <taxon>Bacteria</taxon>
        <taxon>Pseudomonadati</taxon>
        <taxon>Pseudomonadota</taxon>
        <taxon>Gammaproteobacteria</taxon>
        <taxon>Pseudomonadales</taxon>
        <taxon>Pseudomonadaceae</taxon>
        <taxon>Pseudomonas</taxon>
    </lineage>
</organism>
<name>V7DD96_9PSED</name>
<dbReference type="Proteomes" id="UP000018511">
    <property type="component" value="Unassembled WGS sequence"/>
</dbReference>
<proteinExistence type="predicted"/>
<evidence type="ECO:0000313" key="2">
    <source>
        <dbReference type="Proteomes" id="UP000018511"/>
    </source>
</evidence>
<dbReference type="AlphaFoldDB" id="V7DD96"/>